<comment type="caution">
    <text evidence="3">The sequence shown here is derived from an EMBL/GenBank/DDBJ whole genome shotgun (WGS) entry which is preliminary data.</text>
</comment>
<evidence type="ECO:0000313" key="3">
    <source>
        <dbReference type="EMBL" id="CAJ0939639.1"/>
    </source>
</evidence>
<evidence type="ECO:0000256" key="1">
    <source>
        <dbReference type="ARBA" id="ARBA00022729"/>
    </source>
</evidence>
<keyword evidence="1" id="KW-0732">Signal</keyword>
<dbReference type="InterPro" id="IPR002909">
    <property type="entry name" value="IPT_dom"/>
</dbReference>
<dbReference type="PANTHER" id="PTHR46769">
    <property type="entry name" value="POLYCYSTIC KIDNEY AND HEPATIC DISEASE 1 (AUTOSOMAL RECESSIVE)-LIKE 1"/>
    <property type="match status" value="1"/>
</dbReference>
<feature type="non-terminal residue" evidence="3">
    <location>
        <position position="308"/>
    </location>
</feature>
<dbReference type="PANTHER" id="PTHR46769:SF1">
    <property type="entry name" value="FIBROCYSTIN"/>
    <property type="match status" value="1"/>
</dbReference>
<dbReference type="InterPro" id="IPR013783">
    <property type="entry name" value="Ig-like_fold"/>
</dbReference>
<accession>A0ABN9LDU2</accession>
<gene>
    <name evidence="3" type="ORF">RIMI_LOCUS8082955</name>
</gene>
<evidence type="ECO:0000259" key="2">
    <source>
        <dbReference type="Pfam" id="PF01833"/>
    </source>
</evidence>
<dbReference type="Proteomes" id="UP001176940">
    <property type="component" value="Unassembled WGS sequence"/>
</dbReference>
<dbReference type="Pfam" id="PF01833">
    <property type="entry name" value="TIG"/>
    <property type="match status" value="1"/>
</dbReference>
<dbReference type="InterPro" id="IPR014756">
    <property type="entry name" value="Ig_E-set"/>
</dbReference>
<reference evidence="3" key="1">
    <citation type="submission" date="2023-07" db="EMBL/GenBank/DDBJ databases">
        <authorList>
            <person name="Stuckert A."/>
        </authorList>
    </citation>
    <scope>NUCLEOTIDE SEQUENCE</scope>
</reference>
<evidence type="ECO:0000313" key="4">
    <source>
        <dbReference type="Proteomes" id="UP001176940"/>
    </source>
</evidence>
<sequence length="308" mass="33848">MPCSWVGRCVDEGLPHQIPVMANLYMSTYAHGMTYTAYPLVGSTAGGTLITILFNGGIIELTGRIMTSNYEDYDFNVDFIDGSIVRKDAWSISAKQEVFLHQTFPEIHSVYPDIGSVGGGTDVAIRGDFFMDPVKVSISGNICKIKSLTPQVIICTTAPPGQYENAPFPGNRGLLYEMWIGPRASDTNDLSLQHRSVVLSASSPPDVSLIPGQPFRRCGFPLQPLQNPIPLKGIDATPLAKNKPQFWTQVTMRMAPTHQEDCRFLVLHNLHDAIVLGFPWLQDVFDEPKSSSLPPHSDCDCVIDLIPG</sequence>
<dbReference type="EMBL" id="CAUEEQ010015751">
    <property type="protein sequence ID" value="CAJ0939639.1"/>
    <property type="molecule type" value="Genomic_DNA"/>
</dbReference>
<proteinExistence type="predicted"/>
<dbReference type="InterPro" id="IPR052387">
    <property type="entry name" value="Fibrocystin"/>
</dbReference>
<dbReference type="SUPFAM" id="SSF81296">
    <property type="entry name" value="E set domains"/>
    <property type="match status" value="1"/>
</dbReference>
<protein>
    <recommendedName>
        <fullName evidence="2">IPT/TIG domain-containing protein</fullName>
    </recommendedName>
</protein>
<dbReference type="CDD" id="cd00603">
    <property type="entry name" value="IPT_PCSR"/>
    <property type="match status" value="1"/>
</dbReference>
<feature type="domain" description="IPT/TIG" evidence="2">
    <location>
        <begin position="105"/>
        <end position="159"/>
    </location>
</feature>
<keyword evidence="4" id="KW-1185">Reference proteome</keyword>
<name>A0ABN9LDU2_9NEOB</name>
<dbReference type="Gene3D" id="2.60.40.10">
    <property type="entry name" value="Immunoglobulins"/>
    <property type="match status" value="1"/>
</dbReference>
<organism evidence="3 4">
    <name type="scientific">Ranitomeya imitator</name>
    <name type="common">mimic poison frog</name>
    <dbReference type="NCBI Taxonomy" id="111125"/>
    <lineage>
        <taxon>Eukaryota</taxon>
        <taxon>Metazoa</taxon>
        <taxon>Chordata</taxon>
        <taxon>Craniata</taxon>
        <taxon>Vertebrata</taxon>
        <taxon>Euteleostomi</taxon>
        <taxon>Amphibia</taxon>
        <taxon>Batrachia</taxon>
        <taxon>Anura</taxon>
        <taxon>Neobatrachia</taxon>
        <taxon>Hyloidea</taxon>
        <taxon>Dendrobatidae</taxon>
        <taxon>Dendrobatinae</taxon>
        <taxon>Ranitomeya</taxon>
    </lineage>
</organism>